<dbReference type="EMBL" id="CAMGYJ010000008">
    <property type="protein sequence ID" value="CAI0458885.1"/>
    <property type="molecule type" value="Genomic_DNA"/>
</dbReference>
<proteinExistence type="predicted"/>
<feature type="domain" description="Neprosin PEP catalytic" evidence="2">
    <location>
        <begin position="145"/>
        <end position="344"/>
    </location>
</feature>
<keyword evidence="4" id="KW-1185">Reference proteome</keyword>
<dbReference type="Pfam" id="PF03080">
    <property type="entry name" value="Neprosin"/>
    <property type="match status" value="2"/>
</dbReference>
<evidence type="ECO:0000313" key="4">
    <source>
        <dbReference type="Proteomes" id="UP001154282"/>
    </source>
</evidence>
<feature type="signal peptide" evidence="1">
    <location>
        <begin position="1"/>
        <end position="22"/>
    </location>
</feature>
<keyword evidence="1" id="KW-0732">Signal</keyword>
<gene>
    <name evidence="3" type="ORF">LITE_LOCUS33748</name>
</gene>
<protein>
    <recommendedName>
        <fullName evidence="2">Neprosin PEP catalytic domain-containing protein</fullName>
    </recommendedName>
</protein>
<accession>A0AAV0NK39</accession>
<dbReference type="Pfam" id="PF14365">
    <property type="entry name" value="Neprosin_AP"/>
    <property type="match status" value="1"/>
</dbReference>
<name>A0AAV0NK39_9ROSI</name>
<dbReference type="InterPro" id="IPR053168">
    <property type="entry name" value="Glutamic_endopeptidase"/>
</dbReference>
<dbReference type="PANTHER" id="PTHR31589">
    <property type="entry name" value="PROTEIN, PUTATIVE (DUF239)-RELATED-RELATED"/>
    <property type="match status" value="1"/>
</dbReference>
<dbReference type="InterPro" id="IPR004314">
    <property type="entry name" value="Neprosin"/>
</dbReference>
<dbReference type="Proteomes" id="UP001154282">
    <property type="component" value="Unassembled WGS sequence"/>
</dbReference>
<evidence type="ECO:0000313" key="3">
    <source>
        <dbReference type="EMBL" id="CAI0458885.1"/>
    </source>
</evidence>
<organism evidence="3 4">
    <name type="scientific">Linum tenue</name>
    <dbReference type="NCBI Taxonomy" id="586396"/>
    <lineage>
        <taxon>Eukaryota</taxon>
        <taxon>Viridiplantae</taxon>
        <taxon>Streptophyta</taxon>
        <taxon>Embryophyta</taxon>
        <taxon>Tracheophyta</taxon>
        <taxon>Spermatophyta</taxon>
        <taxon>Magnoliopsida</taxon>
        <taxon>eudicotyledons</taxon>
        <taxon>Gunneridae</taxon>
        <taxon>Pentapetalae</taxon>
        <taxon>rosids</taxon>
        <taxon>fabids</taxon>
        <taxon>Malpighiales</taxon>
        <taxon>Linaceae</taxon>
        <taxon>Linum</taxon>
    </lineage>
</organism>
<dbReference type="InterPro" id="IPR025521">
    <property type="entry name" value="Neprosin_propep"/>
</dbReference>
<reference evidence="3" key="1">
    <citation type="submission" date="2022-08" db="EMBL/GenBank/DDBJ databases">
        <authorList>
            <person name="Gutierrez-Valencia J."/>
        </authorList>
    </citation>
    <scope>NUCLEOTIDE SEQUENCE</scope>
</reference>
<comment type="caution">
    <text evidence="3">The sequence shown here is derived from an EMBL/GenBank/DDBJ whole genome shotgun (WGS) entry which is preliminary data.</text>
</comment>
<dbReference type="PROSITE" id="PS52045">
    <property type="entry name" value="NEPROSIN_PEP_CD"/>
    <property type="match status" value="1"/>
</dbReference>
<feature type="chain" id="PRO_5043807448" description="Neprosin PEP catalytic domain-containing protein" evidence="1">
    <location>
        <begin position="23"/>
        <end position="350"/>
    </location>
</feature>
<sequence>MTSRTAMIIVLTLMWFAALDHCGVWCHKLSGTEKLNLRRQLKRLSKPAVTTIQTKYGDTYDCVDFYEQPAFDHPLLKDRKYEFQMSSSRASNQKVNIDGSGIDPFDIWVNGKGCPSNTVPIRKMKPKELIKANMAAKLAYNISADSSQGIHEFAILQTTGQNRYYGGGMIASVYNPQVEKTQYSSSRVKFQNGPDSIAVGWTVNPSLYSDGETRLFIYTIDPANGNWFLQIGKDNMTVGTWPQKIFTGLSDSANYVEWGGEVYGPVGTTLPPMGASALPTKHRLDSDCYGIQVTVINDQQEVDYDPPSLKPYNSSPRNYYLLDEGNHGDVFQRIILFGGVNDYPVNENIL</sequence>
<evidence type="ECO:0000259" key="2">
    <source>
        <dbReference type="PROSITE" id="PS52045"/>
    </source>
</evidence>
<dbReference type="AlphaFoldDB" id="A0AAV0NK39"/>
<evidence type="ECO:0000256" key="1">
    <source>
        <dbReference type="SAM" id="SignalP"/>
    </source>
</evidence>
<dbReference type="PANTHER" id="PTHR31589:SF223">
    <property type="entry name" value="PROTEIN, PUTATIVE (DUF239)-RELATED"/>
    <property type="match status" value="1"/>
</dbReference>